<comment type="caution">
    <text evidence="2">The sequence shown here is derived from an EMBL/GenBank/DDBJ whole genome shotgun (WGS) entry which is preliminary data.</text>
</comment>
<protein>
    <recommendedName>
        <fullName evidence="1">CoA-binding domain-containing protein</fullName>
    </recommendedName>
</protein>
<evidence type="ECO:0000313" key="3">
    <source>
        <dbReference type="Proteomes" id="UP001476247"/>
    </source>
</evidence>
<name>A0ABP9XRU0_9FUNG</name>
<sequence length="144" mass="15806">MNTIAKNFITAPYFAVVGASTAREKFGNKVLRWFQSNGLDVTPVNPKEEIIETIATVKSIDELPNSTKTALSIITPPKVTLKVLENAKKIGIQNVWIQPGAEDEAVIQFVNDNKSSINVIFGGPCILVDGPSLLQNYRREEGHL</sequence>
<reference evidence="2 3" key="1">
    <citation type="submission" date="2024-04" db="EMBL/GenBank/DDBJ databases">
        <title>genome sequences of Mucor flavus KT1a and Helicostylum pulchrum KT1b strains isolation_sourced from the surface of a dry-aged beef.</title>
        <authorList>
            <person name="Toyotome T."/>
            <person name="Hosono M."/>
            <person name="Torimaru M."/>
            <person name="Fukuda K."/>
            <person name="Mikami N."/>
        </authorList>
    </citation>
    <scope>NUCLEOTIDE SEQUENCE [LARGE SCALE GENOMIC DNA]</scope>
    <source>
        <strain evidence="2 3">KT1b</strain>
    </source>
</reference>
<keyword evidence="3" id="KW-1185">Reference proteome</keyword>
<dbReference type="InterPro" id="IPR003781">
    <property type="entry name" value="CoA-bd"/>
</dbReference>
<dbReference type="PANTHER" id="PTHR33303:SF2">
    <property type="entry name" value="COA-BINDING DOMAIN-CONTAINING PROTEIN"/>
    <property type="match status" value="1"/>
</dbReference>
<feature type="domain" description="CoA-binding" evidence="1">
    <location>
        <begin position="8"/>
        <end position="101"/>
    </location>
</feature>
<dbReference type="Pfam" id="PF13380">
    <property type="entry name" value="CoA_binding_2"/>
    <property type="match status" value="1"/>
</dbReference>
<dbReference type="InterPro" id="IPR036291">
    <property type="entry name" value="NAD(P)-bd_dom_sf"/>
</dbReference>
<organism evidence="2 3">
    <name type="scientific">Helicostylum pulchrum</name>
    <dbReference type="NCBI Taxonomy" id="562976"/>
    <lineage>
        <taxon>Eukaryota</taxon>
        <taxon>Fungi</taxon>
        <taxon>Fungi incertae sedis</taxon>
        <taxon>Mucoromycota</taxon>
        <taxon>Mucoromycotina</taxon>
        <taxon>Mucoromycetes</taxon>
        <taxon>Mucorales</taxon>
        <taxon>Mucorineae</taxon>
        <taxon>Mucoraceae</taxon>
        <taxon>Helicostylum</taxon>
    </lineage>
</organism>
<dbReference type="SMART" id="SM00881">
    <property type="entry name" value="CoA_binding"/>
    <property type="match status" value="1"/>
</dbReference>
<dbReference type="PANTHER" id="PTHR33303">
    <property type="entry name" value="CYTOPLASMIC PROTEIN-RELATED"/>
    <property type="match status" value="1"/>
</dbReference>
<dbReference type="Proteomes" id="UP001476247">
    <property type="component" value="Unassembled WGS sequence"/>
</dbReference>
<dbReference type="SUPFAM" id="SSF51735">
    <property type="entry name" value="NAD(P)-binding Rossmann-fold domains"/>
    <property type="match status" value="1"/>
</dbReference>
<dbReference type="Gene3D" id="3.40.50.720">
    <property type="entry name" value="NAD(P)-binding Rossmann-like Domain"/>
    <property type="match status" value="1"/>
</dbReference>
<gene>
    <name evidence="2" type="ORF">HPULCUR_002893</name>
</gene>
<accession>A0ABP9XRU0</accession>
<proteinExistence type="predicted"/>
<dbReference type="EMBL" id="BAABUJ010000008">
    <property type="protein sequence ID" value="GAA5797505.1"/>
    <property type="molecule type" value="Genomic_DNA"/>
</dbReference>
<evidence type="ECO:0000313" key="2">
    <source>
        <dbReference type="EMBL" id="GAA5797505.1"/>
    </source>
</evidence>
<evidence type="ECO:0000259" key="1">
    <source>
        <dbReference type="SMART" id="SM00881"/>
    </source>
</evidence>